<dbReference type="PANTHER" id="PTHR36819:SF1">
    <property type="entry name" value="REGULATOR OF PHOSPHOLIPASE D SRF1"/>
    <property type="match status" value="1"/>
</dbReference>
<feature type="compositionally biased region" description="Basic and acidic residues" evidence="1">
    <location>
        <begin position="580"/>
        <end position="594"/>
    </location>
</feature>
<feature type="transmembrane region" description="Helical" evidence="2">
    <location>
        <begin position="735"/>
        <end position="756"/>
    </location>
</feature>
<feature type="compositionally biased region" description="Polar residues" evidence="1">
    <location>
        <begin position="208"/>
        <end position="224"/>
    </location>
</feature>
<name>A0AAF1BKE8_9TREE</name>
<feature type="region of interest" description="Disordered" evidence="1">
    <location>
        <begin position="451"/>
        <end position="614"/>
    </location>
</feature>
<dbReference type="Proteomes" id="UP000827549">
    <property type="component" value="Chromosome 3"/>
</dbReference>
<dbReference type="InterPro" id="IPR037737">
    <property type="entry name" value="Srf1"/>
</dbReference>
<dbReference type="PANTHER" id="PTHR36819">
    <property type="entry name" value="REGULATOR OF PHOSPHOLIPASE D SRF1"/>
    <property type="match status" value="1"/>
</dbReference>
<gene>
    <name evidence="3" type="ORF">LOC62_03G004514</name>
</gene>
<feature type="region of interest" description="Disordered" evidence="1">
    <location>
        <begin position="1"/>
        <end position="356"/>
    </location>
</feature>
<feature type="transmembrane region" description="Helical" evidence="2">
    <location>
        <begin position="815"/>
        <end position="840"/>
    </location>
</feature>
<dbReference type="GeneID" id="87807752"/>
<protein>
    <submittedName>
        <fullName evidence="3">Uncharacterized protein</fullName>
    </submittedName>
</protein>
<feature type="compositionally biased region" description="Polar residues" evidence="1">
    <location>
        <begin position="307"/>
        <end position="320"/>
    </location>
</feature>
<evidence type="ECO:0000313" key="3">
    <source>
        <dbReference type="EMBL" id="WOO80985.1"/>
    </source>
</evidence>
<feature type="transmembrane region" description="Helical" evidence="2">
    <location>
        <begin position="662"/>
        <end position="682"/>
    </location>
</feature>
<feature type="compositionally biased region" description="Acidic residues" evidence="1">
    <location>
        <begin position="117"/>
        <end position="126"/>
    </location>
</feature>
<dbReference type="GO" id="GO:0071944">
    <property type="term" value="C:cell periphery"/>
    <property type="evidence" value="ECO:0007669"/>
    <property type="project" value="TreeGrafter"/>
</dbReference>
<sequence>MPDPLATNAEASSSRPRDPSTSRSVSRTGPSSPLPGSTTPSTPSRVQSPTSAAAANVAKRKVRTVPPSAKFEPPTPPTESAPTFDTARRGGVVPLPPNQAKRKKRIAYDSSDYSGSADDESDDDEPPWWTFTQNGINRIRARVERSTKPQHHRQNSGDPDSAANITEAESGREGVASAVADRRRKLKKRERALRLPQRRISPARQESGDTPQPARQDSGGSTPGATRAAAARLFHPRPSRVATPDVIRRSSDGPTIAPSASLGLLTVQPPPPVQRSNSAPIQPGTEPSAATLSLVTGLPEGRRTASPEPQSGAGSDSGNGISPGRRTSRMNSFGLPSFPRRSTEGAPDILTDPESTIYTTPRHRAARQQRLFGRRGLSQMPEEANGFESESGVAGSGPTTPLYKRRPGGISDNLRLRLPPPMREHFANGWPHAGSWQDALRYGVYDDEFSGTPGPNGANGAMNRGNSGSTLSRSQSAGAVATMAMNGNGDHSTDTSGPEAPPVPRTPASKGVTVRTPSVERVSPMATVEEPEKAKRKSGRRKTKRYRPVLVPPTPGGNFIPREKVPGSTWGTNVSTAGSRDQDNPFERTNPFERIDEELSLSPQPTHSSEKPKRVRNNCTLVRALWSFFFNPRQRRAPAPVDDLDFPAKLRRVLFLDARVTIYIRLFNLGVVATLLGLAVTIRREQNRIGAPGSIGPSTTLIIAYSSFTMVHVLLAMYREYFGRPIGLWGLRSKMLWVCLDLLFVALWSSATTLAINDYIDTPLNCSPLTPWWTNTRNDSVSDASSRRAAYILAITFPDSVRDSKMAADVCRRQAGVLTICLVALLLYCGNMVLSLFRIFETVRRTANPERTVSV</sequence>
<keyword evidence="2" id="KW-0472">Membrane</keyword>
<dbReference type="GO" id="GO:0000324">
    <property type="term" value="C:fungal-type vacuole"/>
    <property type="evidence" value="ECO:0007669"/>
    <property type="project" value="TreeGrafter"/>
</dbReference>
<dbReference type="AlphaFoldDB" id="A0AAF1BKE8"/>
<feature type="compositionally biased region" description="Low complexity" evidence="1">
    <location>
        <begin position="21"/>
        <end position="44"/>
    </location>
</feature>
<dbReference type="RefSeq" id="XP_062627017.1">
    <property type="nucleotide sequence ID" value="XM_062771033.1"/>
</dbReference>
<reference evidence="3" key="1">
    <citation type="submission" date="2023-10" db="EMBL/GenBank/DDBJ databases">
        <authorList>
            <person name="Noh H."/>
        </authorList>
    </citation>
    <scope>NUCLEOTIDE SEQUENCE</scope>
    <source>
        <strain evidence="3">DUCC4014</strain>
    </source>
</reference>
<keyword evidence="2" id="KW-0812">Transmembrane</keyword>
<feature type="compositionally biased region" description="Polar residues" evidence="1">
    <location>
        <begin position="464"/>
        <end position="477"/>
    </location>
</feature>
<keyword evidence="2" id="KW-1133">Transmembrane helix</keyword>
<feature type="compositionally biased region" description="Basic residues" evidence="1">
    <location>
        <begin position="534"/>
        <end position="547"/>
    </location>
</feature>
<keyword evidence="4" id="KW-1185">Reference proteome</keyword>
<feature type="transmembrane region" description="Helical" evidence="2">
    <location>
        <begin position="694"/>
        <end position="715"/>
    </location>
</feature>
<feature type="region of interest" description="Disordered" evidence="1">
    <location>
        <begin position="382"/>
        <end position="415"/>
    </location>
</feature>
<evidence type="ECO:0000313" key="4">
    <source>
        <dbReference type="Proteomes" id="UP000827549"/>
    </source>
</evidence>
<accession>A0AAF1BKE8</accession>
<evidence type="ECO:0000256" key="2">
    <source>
        <dbReference type="SAM" id="Phobius"/>
    </source>
</evidence>
<organism evidence="3 4">
    <name type="scientific">Vanrija pseudolonga</name>
    <dbReference type="NCBI Taxonomy" id="143232"/>
    <lineage>
        <taxon>Eukaryota</taxon>
        <taxon>Fungi</taxon>
        <taxon>Dikarya</taxon>
        <taxon>Basidiomycota</taxon>
        <taxon>Agaricomycotina</taxon>
        <taxon>Tremellomycetes</taxon>
        <taxon>Trichosporonales</taxon>
        <taxon>Trichosporonaceae</taxon>
        <taxon>Vanrija</taxon>
    </lineage>
</organism>
<feature type="compositionally biased region" description="Polar residues" evidence="1">
    <location>
        <begin position="569"/>
        <end position="579"/>
    </location>
</feature>
<feature type="compositionally biased region" description="Basic residues" evidence="1">
    <location>
        <begin position="182"/>
        <end position="191"/>
    </location>
</feature>
<evidence type="ECO:0000256" key="1">
    <source>
        <dbReference type="SAM" id="MobiDB-lite"/>
    </source>
</evidence>
<proteinExistence type="predicted"/>
<dbReference type="EMBL" id="CP086716">
    <property type="protein sequence ID" value="WOO80985.1"/>
    <property type="molecule type" value="Genomic_DNA"/>
</dbReference>